<dbReference type="EMBL" id="JAGEOJ010000006">
    <property type="protein sequence ID" value="MBO2448743.1"/>
    <property type="molecule type" value="Genomic_DNA"/>
</dbReference>
<organism evidence="1 2">
    <name type="scientific">Actinomadura barringtoniae</name>
    <dbReference type="NCBI Taxonomy" id="1427535"/>
    <lineage>
        <taxon>Bacteria</taxon>
        <taxon>Bacillati</taxon>
        <taxon>Actinomycetota</taxon>
        <taxon>Actinomycetes</taxon>
        <taxon>Streptosporangiales</taxon>
        <taxon>Thermomonosporaceae</taxon>
        <taxon>Actinomadura</taxon>
    </lineage>
</organism>
<dbReference type="InterPro" id="IPR032710">
    <property type="entry name" value="NTF2-like_dom_sf"/>
</dbReference>
<protein>
    <submittedName>
        <fullName evidence="1">Uncharacterized protein</fullName>
    </submittedName>
</protein>
<evidence type="ECO:0000313" key="2">
    <source>
        <dbReference type="Proteomes" id="UP000669179"/>
    </source>
</evidence>
<evidence type="ECO:0000313" key="1">
    <source>
        <dbReference type="EMBL" id="MBO2448743.1"/>
    </source>
</evidence>
<sequence length="148" mass="16376">MPLSDSTIRTLANEWFEALDRHAPLEEVTRFLSDDDEFEMRLPEGVLRGSSGFADWYGMATTRFFDQRQTITGLATDADGDERGEEVSVDIDVNWQARTRDPSGPTSQWIGFDVKQTWVVVPGADGTGARIKTYSINGLTPMPGSASL</sequence>
<keyword evidence="2" id="KW-1185">Reference proteome</keyword>
<accession>A0A939PEN8</accession>
<gene>
    <name evidence="1" type="ORF">J4573_16695</name>
</gene>
<dbReference type="RefSeq" id="WP_208256404.1">
    <property type="nucleotide sequence ID" value="NZ_JAGEOJ010000006.1"/>
</dbReference>
<comment type="caution">
    <text evidence="1">The sequence shown here is derived from an EMBL/GenBank/DDBJ whole genome shotgun (WGS) entry which is preliminary data.</text>
</comment>
<proteinExistence type="predicted"/>
<dbReference type="Gene3D" id="3.10.450.50">
    <property type="match status" value="1"/>
</dbReference>
<dbReference type="AlphaFoldDB" id="A0A939PEN8"/>
<name>A0A939PEN8_9ACTN</name>
<dbReference type="Proteomes" id="UP000669179">
    <property type="component" value="Unassembled WGS sequence"/>
</dbReference>
<reference evidence="1" key="1">
    <citation type="submission" date="2021-03" db="EMBL/GenBank/DDBJ databases">
        <authorList>
            <person name="Kanchanasin P."/>
            <person name="Saeng-In P."/>
            <person name="Phongsopitanun W."/>
            <person name="Yuki M."/>
            <person name="Kudo T."/>
            <person name="Ohkuma M."/>
            <person name="Tanasupawat S."/>
        </authorList>
    </citation>
    <scope>NUCLEOTIDE SEQUENCE</scope>
    <source>
        <strain evidence="1">GKU 128</strain>
    </source>
</reference>
<dbReference type="SUPFAM" id="SSF54427">
    <property type="entry name" value="NTF2-like"/>
    <property type="match status" value="1"/>
</dbReference>